<reference evidence="4" key="1">
    <citation type="submission" date="2022-03" db="EMBL/GenBank/DDBJ databases">
        <authorList>
            <person name="Tunstrom K."/>
        </authorList>
    </citation>
    <scope>NUCLEOTIDE SEQUENCE</scope>
</reference>
<accession>A0AAU9TEB0</accession>
<dbReference type="EMBL" id="CAKOGL010000003">
    <property type="protein sequence ID" value="CAH2084983.1"/>
    <property type="molecule type" value="Genomic_DNA"/>
</dbReference>
<keyword evidence="5" id="KW-1185">Reference proteome</keyword>
<dbReference type="SUPFAM" id="SSF47565">
    <property type="entry name" value="Insect pheromone/odorant-binding proteins"/>
    <property type="match status" value="1"/>
</dbReference>
<dbReference type="PANTHER" id="PTHR21066">
    <property type="entry name" value="ODORANT-BINDING PROTEIN 59A-RELATED"/>
    <property type="match status" value="1"/>
</dbReference>
<dbReference type="AlphaFoldDB" id="A0AAU9TEB0"/>
<dbReference type="Gene3D" id="1.10.238.270">
    <property type="match status" value="1"/>
</dbReference>
<comment type="similarity">
    <text evidence="2">Belongs to the PBP/GOBP family.</text>
</comment>
<evidence type="ECO:0000313" key="4">
    <source>
        <dbReference type="EMBL" id="CAH2084983.1"/>
    </source>
</evidence>
<dbReference type="InterPro" id="IPR052295">
    <property type="entry name" value="Odorant-binding_protein"/>
</dbReference>
<dbReference type="GO" id="GO:0005549">
    <property type="term" value="F:odorant binding"/>
    <property type="evidence" value="ECO:0007669"/>
    <property type="project" value="InterPro"/>
</dbReference>
<proteinExistence type="inferred from homology"/>
<dbReference type="GO" id="GO:0005576">
    <property type="term" value="C:extracellular region"/>
    <property type="evidence" value="ECO:0007669"/>
    <property type="project" value="UniProtKB-SubCell"/>
</dbReference>
<evidence type="ECO:0000256" key="2">
    <source>
        <dbReference type="ARBA" id="ARBA00008098"/>
    </source>
</evidence>
<organism evidence="4 5">
    <name type="scientific">Euphydryas editha</name>
    <name type="common">Edith's checkerspot</name>
    <dbReference type="NCBI Taxonomy" id="104508"/>
    <lineage>
        <taxon>Eukaryota</taxon>
        <taxon>Metazoa</taxon>
        <taxon>Ecdysozoa</taxon>
        <taxon>Arthropoda</taxon>
        <taxon>Hexapoda</taxon>
        <taxon>Insecta</taxon>
        <taxon>Pterygota</taxon>
        <taxon>Neoptera</taxon>
        <taxon>Endopterygota</taxon>
        <taxon>Lepidoptera</taxon>
        <taxon>Glossata</taxon>
        <taxon>Ditrysia</taxon>
        <taxon>Papilionoidea</taxon>
        <taxon>Nymphalidae</taxon>
        <taxon>Nymphalinae</taxon>
        <taxon>Euphydryas</taxon>
    </lineage>
</organism>
<sequence>MKEKLNLTDSPTKEEYANFLRSNLPVDWQDVVDTVVDACYERRHKTYIEACPGQGLMNCIVDHLNKNCPVGSWKKEDACTTLQFSPLLDANYIFYQGRYLDFEKNLPVERRPELFMRKYFHEKCCDLPPLYNSSLLECGFKTLVQYHIYATQKKYSAFYTTEKLQLSPPANNSEEDSKRNVYDVLVTTPKLAPNTAKTEENIIFNEYQDDPLDPLDCCDMENFIQKEWRSECDFRLKWDDENRLMILNTSEPVTTTTEAQRSLKNSDVKIVPISCEQESCIFSKLNIISNGTVDKDAFSKLLDNMTNINTEWKKAKAKVARQCLSKLSGYEDTCEINNILACTFDVLTENCPVENKNDPCRHSSSVMDGVNCQISSSKYRPRNRRQFCNLPDFVPQEVRSECGVNLIYKVEYVPEPAARRTAWRTDDNCMKSPESSKCMLRKMNVLNRYGFIDRFKMRRNIGLYAAEFPTIFEQMYKNTLDNIPLYANHCSTSRKFLNLIDSMLTTCPYLKFKKNEKCTNLMKQIRRSSDLRTLEQESMIEDTKKIRRTVPKSSYHSNPLFSFNIFGAGNIPPVQIIDLKATTEKTLVLLPVYQRMFKDPLAINSIHNDGIFRS</sequence>
<keyword evidence="3" id="KW-0964">Secreted</keyword>
<dbReference type="PANTHER" id="PTHR21066:SF9">
    <property type="entry name" value="ODORANT-BINDING PROTEIN 59A"/>
    <property type="match status" value="1"/>
</dbReference>
<evidence type="ECO:0000256" key="3">
    <source>
        <dbReference type="ARBA" id="ARBA00022525"/>
    </source>
</evidence>
<dbReference type="Proteomes" id="UP001153954">
    <property type="component" value="Unassembled WGS sequence"/>
</dbReference>
<protein>
    <submittedName>
        <fullName evidence="4">Uncharacterized protein</fullName>
    </submittedName>
</protein>
<evidence type="ECO:0000313" key="5">
    <source>
        <dbReference type="Proteomes" id="UP001153954"/>
    </source>
</evidence>
<comment type="subcellular location">
    <subcellularLocation>
        <location evidence="1">Secreted</location>
    </subcellularLocation>
</comment>
<gene>
    <name evidence="4" type="ORF">EEDITHA_LOCUS1503</name>
</gene>
<name>A0AAU9TEB0_EUPED</name>
<comment type="caution">
    <text evidence="4">The sequence shown here is derived from an EMBL/GenBank/DDBJ whole genome shotgun (WGS) entry which is preliminary data.</text>
</comment>
<evidence type="ECO:0000256" key="1">
    <source>
        <dbReference type="ARBA" id="ARBA00004613"/>
    </source>
</evidence>
<dbReference type="InterPro" id="IPR036728">
    <property type="entry name" value="PBP_GOBP_sf"/>
</dbReference>